<comment type="subcellular location">
    <subcellularLocation>
        <location evidence="1">Cell membrane</location>
        <topology evidence="1">Peripheral membrane protein</topology>
        <orientation evidence="1">Cytoplasmic side</orientation>
    </subcellularLocation>
</comment>
<accession>A0AAN9K4E6</accession>
<protein>
    <recommendedName>
        <fullName evidence="4">PGG domain-containing protein</fullName>
    </recommendedName>
</protein>
<feature type="domain" description="PGG" evidence="4">
    <location>
        <begin position="480"/>
        <end position="591"/>
    </location>
</feature>
<gene>
    <name evidence="5" type="ORF">RJT34_06566</name>
</gene>
<keyword evidence="3" id="KW-0812">Transmembrane</keyword>
<feature type="transmembrane region" description="Helical" evidence="3">
    <location>
        <begin position="568"/>
        <end position="594"/>
    </location>
</feature>
<dbReference type="SUPFAM" id="SSF48403">
    <property type="entry name" value="Ankyrin repeat"/>
    <property type="match status" value="1"/>
</dbReference>
<feature type="transmembrane region" description="Helical" evidence="3">
    <location>
        <begin position="489"/>
        <end position="509"/>
    </location>
</feature>
<evidence type="ECO:0000256" key="2">
    <source>
        <dbReference type="PROSITE-ProRule" id="PRU00023"/>
    </source>
</evidence>
<reference evidence="5 6" key="1">
    <citation type="submission" date="2024-01" db="EMBL/GenBank/DDBJ databases">
        <title>The genomes of 5 underutilized Papilionoideae crops provide insights into root nodulation and disease resistance.</title>
        <authorList>
            <person name="Yuan L."/>
        </authorList>
    </citation>
    <scope>NUCLEOTIDE SEQUENCE [LARGE SCALE GENOMIC DNA]</scope>
    <source>
        <strain evidence="5">LY-2023</strain>
        <tissue evidence="5">Leaf</tissue>
    </source>
</reference>
<keyword evidence="3" id="KW-0472">Membrane</keyword>
<dbReference type="PANTHER" id="PTHR24177">
    <property type="entry name" value="CASKIN"/>
    <property type="match status" value="1"/>
</dbReference>
<evidence type="ECO:0000259" key="4">
    <source>
        <dbReference type="Pfam" id="PF13962"/>
    </source>
</evidence>
<dbReference type="Pfam" id="PF12796">
    <property type="entry name" value="Ank_2"/>
    <property type="match status" value="1"/>
</dbReference>
<dbReference type="EMBL" id="JAYKXN010000002">
    <property type="protein sequence ID" value="KAK7309658.1"/>
    <property type="molecule type" value="Genomic_DNA"/>
</dbReference>
<dbReference type="InterPro" id="IPR026961">
    <property type="entry name" value="PGG_dom"/>
</dbReference>
<evidence type="ECO:0000256" key="1">
    <source>
        <dbReference type="ARBA" id="ARBA00004413"/>
    </source>
</evidence>
<organism evidence="5 6">
    <name type="scientific">Clitoria ternatea</name>
    <name type="common">Butterfly pea</name>
    <dbReference type="NCBI Taxonomy" id="43366"/>
    <lineage>
        <taxon>Eukaryota</taxon>
        <taxon>Viridiplantae</taxon>
        <taxon>Streptophyta</taxon>
        <taxon>Embryophyta</taxon>
        <taxon>Tracheophyta</taxon>
        <taxon>Spermatophyta</taxon>
        <taxon>Magnoliopsida</taxon>
        <taxon>eudicotyledons</taxon>
        <taxon>Gunneridae</taxon>
        <taxon>Pentapetalae</taxon>
        <taxon>rosids</taxon>
        <taxon>fabids</taxon>
        <taxon>Fabales</taxon>
        <taxon>Fabaceae</taxon>
        <taxon>Papilionoideae</taxon>
        <taxon>50 kb inversion clade</taxon>
        <taxon>NPAAA clade</taxon>
        <taxon>indigoferoid/millettioid clade</taxon>
        <taxon>Phaseoleae</taxon>
        <taxon>Clitoria</taxon>
    </lineage>
</organism>
<dbReference type="PROSITE" id="PS50297">
    <property type="entry name" value="ANK_REP_REGION"/>
    <property type="match status" value="1"/>
</dbReference>
<feature type="transmembrane region" description="Helical" evidence="3">
    <location>
        <begin position="276"/>
        <end position="297"/>
    </location>
</feature>
<proteinExistence type="predicted"/>
<dbReference type="Pfam" id="PF13962">
    <property type="entry name" value="PGG"/>
    <property type="match status" value="1"/>
</dbReference>
<feature type="transmembrane region" description="Helical" evidence="3">
    <location>
        <begin position="600"/>
        <end position="621"/>
    </location>
</feature>
<sequence>MAGVIDDSISKYKDLYRQVERNDVEGARCSIFKDMTAIYSKSGSGRTVLHVAVIAGHVEMVEMLARLGKDKLVKMKDNDDYTALALAADLTGNTEVAKCMVRRGGPELLTMQNKDGEIPVLLSAAKGHKEMTTYLYSQTPFHILDGQDSHNRVLLLTRCVSAEIFGRRLMPHCRVKRDVALKLLQRYQKLPNESLSIDGFSALNALAKMPSVFLSGCGFGIRQQFIYNVITVERRFKEKYGTTNYAILPYFVDGGGRPKISLAGLLGVQAGSEFSAVANEVICAYFDMYLMITLWVLPGIREMYDQKFTHYEVQGILYYFHKSIQGFNNSQLNRGSVYDAMLQAAKHGIIEFINAITQANPDLLWAMDSCKRGIFSYAILNRKQNVFQLIHTINGRKEIIKYRPDVFGNNPLHLAGYLGPSSDLDRRSGAALQMQREIQWFKAVEKVVHPKCKEAKNDDGKKPHELFTKNHEEMVKAGEEWAKKTSESFTIVGTLIITIMFAAAFTVPGGNNQDTGSPIFLHNRVFTTFMVADAVSLFTSATSVLSFIGILTSRYAEKDFLTTLPWKLLFGLVFLFLSVVSMIVAFCAALAMILKGYRGYRGLVIGAMSLGSIPIVVLVILQLRLILEIFQSTRSNAVTNYIRRGVNIIGS</sequence>
<evidence type="ECO:0000256" key="3">
    <source>
        <dbReference type="SAM" id="Phobius"/>
    </source>
</evidence>
<feature type="repeat" description="ANK" evidence="2">
    <location>
        <begin position="44"/>
        <end position="70"/>
    </location>
</feature>
<dbReference type="PROSITE" id="PS50088">
    <property type="entry name" value="ANK_REPEAT"/>
    <property type="match status" value="1"/>
</dbReference>
<evidence type="ECO:0000313" key="6">
    <source>
        <dbReference type="Proteomes" id="UP001359559"/>
    </source>
</evidence>
<dbReference type="InterPro" id="IPR002110">
    <property type="entry name" value="Ankyrin_rpt"/>
</dbReference>
<dbReference type="SMART" id="SM00248">
    <property type="entry name" value="ANK"/>
    <property type="match status" value="3"/>
</dbReference>
<keyword evidence="6" id="KW-1185">Reference proteome</keyword>
<feature type="transmembrane region" description="Helical" evidence="3">
    <location>
        <begin position="529"/>
        <end position="556"/>
    </location>
</feature>
<evidence type="ECO:0000313" key="5">
    <source>
        <dbReference type="EMBL" id="KAK7309658.1"/>
    </source>
</evidence>
<name>A0AAN9K4E6_CLITE</name>
<dbReference type="GO" id="GO:0005886">
    <property type="term" value="C:plasma membrane"/>
    <property type="evidence" value="ECO:0007669"/>
    <property type="project" value="UniProtKB-SubCell"/>
</dbReference>
<dbReference type="Proteomes" id="UP001359559">
    <property type="component" value="Unassembled WGS sequence"/>
</dbReference>
<dbReference type="Gene3D" id="1.25.40.20">
    <property type="entry name" value="Ankyrin repeat-containing domain"/>
    <property type="match status" value="1"/>
</dbReference>
<keyword evidence="2" id="KW-0040">ANK repeat</keyword>
<dbReference type="InterPro" id="IPR036770">
    <property type="entry name" value="Ankyrin_rpt-contain_sf"/>
</dbReference>
<keyword evidence="3" id="KW-1133">Transmembrane helix</keyword>
<comment type="caution">
    <text evidence="5">The sequence shown here is derived from an EMBL/GenBank/DDBJ whole genome shotgun (WGS) entry which is preliminary data.</text>
</comment>
<dbReference type="PANTHER" id="PTHR24177:SF329">
    <property type="entry name" value="ANKYRIN REPEAT PROTEIN"/>
    <property type="match status" value="1"/>
</dbReference>
<dbReference type="AlphaFoldDB" id="A0AAN9K4E6"/>